<dbReference type="Gene3D" id="3.40.50.1820">
    <property type="entry name" value="alpha/beta hydrolase"/>
    <property type="match status" value="1"/>
</dbReference>
<keyword evidence="5" id="KW-1185">Reference proteome</keyword>
<dbReference type="PANTHER" id="PTHR48081">
    <property type="entry name" value="AB HYDROLASE SUPERFAMILY PROTEIN C4A8.06C"/>
    <property type="match status" value="1"/>
</dbReference>
<sequence>MLDPHFKAMIDAAAEQAANAPPLDAVPPAMIRMGYQMQRKATDQNPPQDVVAKDLQVDGGAGLVPARLYTPGGAKTPSGGLVYFHGGGFTIGDLETHDGHCRRLASLAGVRVLAIDYRLAPEHPFPAGHDDALAATKWAFDHAAEIGFDPQRIAVGGDSAGGNLAASVSIDLKDDPARKIAFQLLLYPGIWPEVETASRKELDGPILTKAALAWFDKSLAAIGHAQSGRAFLGKAKLSAGLPPALVVTAGFDPLKDEGRDYAAALNAAGAKAAHVEYPGLIHDFYLMPDVSPAVVEAAKETAAALKAAIG</sequence>
<reference evidence="4 5" key="1">
    <citation type="submission" date="2020-08" db="EMBL/GenBank/DDBJ databases">
        <title>Genomic Encyclopedia of Type Strains, Phase IV (KMG-IV): sequencing the most valuable type-strain genomes for metagenomic binning, comparative biology and taxonomic classification.</title>
        <authorList>
            <person name="Goeker M."/>
        </authorList>
    </citation>
    <scope>NUCLEOTIDE SEQUENCE [LARGE SCALE GENOMIC DNA]</scope>
    <source>
        <strain evidence="4 5">DSM 21793</strain>
    </source>
</reference>
<dbReference type="EMBL" id="JACIDK010000002">
    <property type="protein sequence ID" value="MBB3891396.1"/>
    <property type="molecule type" value="Genomic_DNA"/>
</dbReference>
<evidence type="ECO:0000256" key="2">
    <source>
        <dbReference type="ARBA" id="ARBA00022801"/>
    </source>
</evidence>
<organism evidence="4 5">
    <name type="scientific">Phenylobacterium haematophilum</name>
    <dbReference type="NCBI Taxonomy" id="98513"/>
    <lineage>
        <taxon>Bacteria</taxon>
        <taxon>Pseudomonadati</taxon>
        <taxon>Pseudomonadota</taxon>
        <taxon>Alphaproteobacteria</taxon>
        <taxon>Caulobacterales</taxon>
        <taxon>Caulobacteraceae</taxon>
        <taxon>Phenylobacterium</taxon>
    </lineage>
</organism>
<dbReference type="Pfam" id="PF07859">
    <property type="entry name" value="Abhydrolase_3"/>
    <property type="match status" value="1"/>
</dbReference>
<accession>A0A839ZYF2</accession>
<dbReference type="SUPFAM" id="SSF53474">
    <property type="entry name" value="alpha/beta-Hydrolases"/>
    <property type="match status" value="1"/>
</dbReference>
<dbReference type="AlphaFoldDB" id="A0A839ZYF2"/>
<dbReference type="InterPro" id="IPR050300">
    <property type="entry name" value="GDXG_lipolytic_enzyme"/>
</dbReference>
<dbReference type="Proteomes" id="UP000530564">
    <property type="component" value="Unassembled WGS sequence"/>
</dbReference>
<gene>
    <name evidence="4" type="ORF">GGQ61_002113</name>
</gene>
<dbReference type="PANTHER" id="PTHR48081:SF8">
    <property type="entry name" value="ALPHA_BETA HYDROLASE FOLD-3 DOMAIN-CONTAINING PROTEIN-RELATED"/>
    <property type="match status" value="1"/>
</dbReference>
<dbReference type="GO" id="GO:0016787">
    <property type="term" value="F:hydrolase activity"/>
    <property type="evidence" value="ECO:0007669"/>
    <property type="project" value="UniProtKB-KW"/>
</dbReference>
<name>A0A839ZYF2_9CAUL</name>
<feature type="domain" description="Alpha/beta hydrolase fold-3" evidence="3">
    <location>
        <begin position="81"/>
        <end position="285"/>
    </location>
</feature>
<keyword evidence="2 4" id="KW-0378">Hydrolase</keyword>
<dbReference type="InterPro" id="IPR013094">
    <property type="entry name" value="AB_hydrolase_3"/>
</dbReference>
<evidence type="ECO:0000313" key="4">
    <source>
        <dbReference type="EMBL" id="MBB3891396.1"/>
    </source>
</evidence>
<evidence type="ECO:0000256" key="1">
    <source>
        <dbReference type="ARBA" id="ARBA00010515"/>
    </source>
</evidence>
<proteinExistence type="inferred from homology"/>
<dbReference type="InterPro" id="IPR002168">
    <property type="entry name" value="Lipase_GDXG_HIS_AS"/>
</dbReference>
<dbReference type="PROSITE" id="PS01173">
    <property type="entry name" value="LIPASE_GDXG_HIS"/>
    <property type="match status" value="1"/>
</dbReference>
<evidence type="ECO:0000259" key="3">
    <source>
        <dbReference type="Pfam" id="PF07859"/>
    </source>
</evidence>
<evidence type="ECO:0000313" key="5">
    <source>
        <dbReference type="Proteomes" id="UP000530564"/>
    </source>
</evidence>
<dbReference type="InterPro" id="IPR029058">
    <property type="entry name" value="AB_hydrolase_fold"/>
</dbReference>
<comment type="similarity">
    <text evidence="1">Belongs to the 'GDXG' lipolytic enzyme family.</text>
</comment>
<protein>
    <submittedName>
        <fullName evidence="4">Acetyl esterase</fullName>
        <ecNumber evidence="4">3.1.1.-</ecNumber>
    </submittedName>
</protein>
<dbReference type="RefSeq" id="WP_183772216.1">
    <property type="nucleotide sequence ID" value="NZ_JACIDK010000002.1"/>
</dbReference>
<comment type="caution">
    <text evidence="4">The sequence shown here is derived from an EMBL/GenBank/DDBJ whole genome shotgun (WGS) entry which is preliminary data.</text>
</comment>
<dbReference type="EC" id="3.1.1.-" evidence="4"/>